<evidence type="ECO:0000256" key="4">
    <source>
        <dbReference type="ARBA" id="ARBA00007920"/>
    </source>
</evidence>
<keyword evidence="11" id="KW-1185">Reference proteome</keyword>
<dbReference type="PANTHER" id="PTHR48182">
    <property type="entry name" value="PROTEIN SERAC1"/>
    <property type="match status" value="1"/>
</dbReference>
<evidence type="ECO:0000256" key="3">
    <source>
        <dbReference type="ARBA" id="ARBA00004370"/>
    </source>
</evidence>
<organism evidence="10 11">
    <name type="scientific">Penicillium flavigenum</name>
    <dbReference type="NCBI Taxonomy" id="254877"/>
    <lineage>
        <taxon>Eukaryota</taxon>
        <taxon>Fungi</taxon>
        <taxon>Dikarya</taxon>
        <taxon>Ascomycota</taxon>
        <taxon>Pezizomycotina</taxon>
        <taxon>Eurotiomycetes</taxon>
        <taxon>Eurotiomycetidae</taxon>
        <taxon>Eurotiales</taxon>
        <taxon>Aspergillaceae</taxon>
        <taxon>Penicillium</taxon>
    </lineage>
</organism>
<evidence type="ECO:0000256" key="5">
    <source>
        <dbReference type="ARBA" id="ARBA00022824"/>
    </source>
</evidence>
<dbReference type="SUPFAM" id="SSF53474">
    <property type="entry name" value="alpha/beta-Hydrolases"/>
    <property type="match status" value="1"/>
</dbReference>
<evidence type="ECO:0000256" key="7">
    <source>
        <dbReference type="ARBA" id="ARBA00023136"/>
    </source>
</evidence>
<dbReference type="GO" id="GO:0016020">
    <property type="term" value="C:membrane"/>
    <property type="evidence" value="ECO:0007669"/>
    <property type="project" value="UniProtKB-SubCell"/>
</dbReference>
<dbReference type="Pfam" id="PF05057">
    <property type="entry name" value="DUF676"/>
    <property type="match status" value="1"/>
</dbReference>
<dbReference type="InterPro" id="IPR029058">
    <property type="entry name" value="AB_hydrolase_fold"/>
</dbReference>
<dbReference type="GO" id="GO:0072330">
    <property type="term" value="P:monocarboxylic acid biosynthetic process"/>
    <property type="evidence" value="ECO:0007669"/>
    <property type="project" value="UniProtKB-ARBA"/>
</dbReference>
<dbReference type="InterPro" id="IPR052374">
    <property type="entry name" value="SERAC1"/>
</dbReference>
<evidence type="ECO:0000313" key="11">
    <source>
        <dbReference type="Proteomes" id="UP000191342"/>
    </source>
</evidence>
<name>A0A1V6SQZ0_9EURO</name>
<sequence>MPELGHRPWFNKSSKVSRVEPMSGDHVGSKLQSSVETSEGSQNPPSVPLFPDGVEVLYECPKAAFDICFIHGLTGDRRTTWTAPKSTWTANKQPAPWPQELFPAEITTRARILTYGYDAYVLRKSVASSNRLRDHATNLLNNLTTDRASCNASSRPLIFVAHSLGGLVCKMAILLSRNNPDTHLRGLFTSTKGVIFMGTPHKGSWIADWSKIPAKALGIMKSTNKGLLTVLETENQLIQSLQLDFMNMLRESGNLKVTCFYEELPLPMVGQVVCKESATLDGYNSIGIHANHSAMVKFASKEDNGYKSLLGELQRWMNENGIDSGRLATGTDENKDLTVDSSPFVFNNYGTGLINTNNGSAVQYNSFGSGNMFNGPIYGLQLPSRQPH</sequence>
<dbReference type="Proteomes" id="UP000191342">
    <property type="component" value="Unassembled WGS sequence"/>
</dbReference>
<comment type="similarity">
    <text evidence="4">Belongs to the putative lipase ROG1 family.</text>
</comment>
<protein>
    <recommendedName>
        <fullName evidence="9">DUF676 domain-containing protein</fullName>
    </recommendedName>
</protein>
<feature type="compositionally biased region" description="Polar residues" evidence="8">
    <location>
        <begin position="30"/>
        <end position="44"/>
    </location>
</feature>
<evidence type="ECO:0000256" key="8">
    <source>
        <dbReference type="SAM" id="MobiDB-lite"/>
    </source>
</evidence>
<comment type="subcellular location">
    <subcellularLocation>
        <location evidence="2">Endoplasmic reticulum</location>
    </subcellularLocation>
    <subcellularLocation>
        <location evidence="3">Membrane</location>
    </subcellularLocation>
    <subcellularLocation>
        <location evidence="1">Mitochondrion</location>
    </subcellularLocation>
</comment>
<evidence type="ECO:0000313" key="10">
    <source>
        <dbReference type="EMBL" id="OQE16298.1"/>
    </source>
</evidence>
<dbReference type="PANTHER" id="PTHR48182:SF2">
    <property type="entry name" value="PROTEIN SERAC1"/>
    <property type="match status" value="1"/>
</dbReference>
<dbReference type="Gene3D" id="3.40.50.1820">
    <property type="entry name" value="alpha/beta hydrolase"/>
    <property type="match status" value="1"/>
</dbReference>
<evidence type="ECO:0000256" key="2">
    <source>
        <dbReference type="ARBA" id="ARBA00004240"/>
    </source>
</evidence>
<dbReference type="EMBL" id="MLQL01000028">
    <property type="protein sequence ID" value="OQE16298.1"/>
    <property type="molecule type" value="Genomic_DNA"/>
</dbReference>
<feature type="domain" description="DUF676" evidence="9">
    <location>
        <begin position="150"/>
        <end position="212"/>
    </location>
</feature>
<feature type="region of interest" description="Disordered" evidence="8">
    <location>
        <begin position="1"/>
        <end position="47"/>
    </location>
</feature>
<dbReference type="GO" id="GO:0005783">
    <property type="term" value="C:endoplasmic reticulum"/>
    <property type="evidence" value="ECO:0007669"/>
    <property type="project" value="UniProtKB-SubCell"/>
</dbReference>
<keyword evidence="5" id="KW-0256">Endoplasmic reticulum</keyword>
<reference evidence="11" key="1">
    <citation type="journal article" date="2017" name="Nat. Microbiol.">
        <title>Global analysis of biosynthetic gene clusters reveals vast potential of secondary metabolite production in Penicillium species.</title>
        <authorList>
            <person name="Nielsen J.C."/>
            <person name="Grijseels S."/>
            <person name="Prigent S."/>
            <person name="Ji B."/>
            <person name="Dainat J."/>
            <person name="Nielsen K.F."/>
            <person name="Frisvad J.C."/>
            <person name="Workman M."/>
            <person name="Nielsen J."/>
        </authorList>
    </citation>
    <scope>NUCLEOTIDE SEQUENCE [LARGE SCALE GENOMIC DNA]</scope>
    <source>
        <strain evidence="11">IBT 14082</strain>
    </source>
</reference>
<comment type="caution">
    <text evidence="10">The sequence shown here is derived from an EMBL/GenBank/DDBJ whole genome shotgun (WGS) entry which is preliminary data.</text>
</comment>
<gene>
    <name evidence="10" type="ORF">PENFLA_c028G10065</name>
</gene>
<proteinExistence type="inferred from homology"/>
<keyword evidence="7" id="KW-0472">Membrane</keyword>
<evidence type="ECO:0000259" key="9">
    <source>
        <dbReference type="Pfam" id="PF05057"/>
    </source>
</evidence>
<evidence type="ECO:0000256" key="1">
    <source>
        <dbReference type="ARBA" id="ARBA00004173"/>
    </source>
</evidence>
<keyword evidence="6" id="KW-0496">Mitochondrion</keyword>
<dbReference type="AlphaFoldDB" id="A0A1V6SQZ0"/>
<dbReference type="GO" id="GO:0017000">
    <property type="term" value="P:antibiotic biosynthetic process"/>
    <property type="evidence" value="ECO:0007669"/>
    <property type="project" value="UniProtKB-ARBA"/>
</dbReference>
<evidence type="ECO:0000256" key="6">
    <source>
        <dbReference type="ARBA" id="ARBA00023128"/>
    </source>
</evidence>
<accession>A0A1V6SQZ0</accession>
<dbReference type="InterPro" id="IPR007751">
    <property type="entry name" value="DUF676_lipase-like"/>
</dbReference>
<dbReference type="GO" id="GO:0005739">
    <property type="term" value="C:mitochondrion"/>
    <property type="evidence" value="ECO:0007669"/>
    <property type="project" value="UniProtKB-SubCell"/>
</dbReference>
<dbReference type="OrthoDB" id="427518at2759"/>